<feature type="coiled-coil region" evidence="11">
    <location>
        <begin position="263"/>
        <end position="290"/>
    </location>
</feature>
<evidence type="ECO:0000256" key="11">
    <source>
        <dbReference type="SAM" id="Coils"/>
    </source>
</evidence>
<dbReference type="GO" id="GO:0015095">
    <property type="term" value="F:magnesium ion transmembrane transporter activity"/>
    <property type="evidence" value="ECO:0007669"/>
    <property type="project" value="TreeGrafter"/>
</dbReference>
<keyword evidence="9" id="KW-0406">Ion transport</keyword>
<organism evidence="13 14">
    <name type="scientific">Granulibacter bethesdensis</name>
    <dbReference type="NCBI Taxonomy" id="364410"/>
    <lineage>
        <taxon>Bacteria</taxon>
        <taxon>Pseudomonadati</taxon>
        <taxon>Pseudomonadota</taxon>
        <taxon>Alphaproteobacteria</taxon>
        <taxon>Acetobacterales</taxon>
        <taxon>Acetobacteraceae</taxon>
        <taxon>Granulibacter</taxon>
    </lineage>
</organism>
<gene>
    <name evidence="13" type="ORF">GbCGDNIH9_1620</name>
</gene>
<evidence type="ECO:0000256" key="9">
    <source>
        <dbReference type="ARBA" id="ARBA00023065"/>
    </source>
</evidence>
<keyword evidence="10 12" id="KW-0472">Membrane</keyword>
<dbReference type="Proteomes" id="UP000182373">
    <property type="component" value="Chromosome"/>
</dbReference>
<dbReference type="PANTHER" id="PTHR46494">
    <property type="entry name" value="CORA FAMILY METAL ION TRANSPORTER (EUROFUNG)"/>
    <property type="match status" value="1"/>
</dbReference>
<comment type="similarity">
    <text evidence="2">Belongs to the CorA metal ion transporter (MIT) (TC 1.A.35) family.</text>
</comment>
<dbReference type="InterPro" id="IPR002523">
    <property type="entry name" value="MgTranspt_CorA/ZnTranspt_ZntB"/>
</dbReference>
<dbReference type="Gene3D" id="3.30.460.20">
    <property type="entry name" value="CorA soluble domain-like"/>
    <property type="match status" value="1"/>
</dbReference>
<keyword evidence="11" id="KW-0175">Coiled coil</keyword>
<evidence type="ECO:0000256" key="2">
    <source>
        <dbReference type="ARBA" id="ARBA00009765"/>
    </source>
</evidence>
<keyword evidence="5" id="KW-0997">Cell inner membrane</keyword>
<dbReference type="GO" id="GO:0050897">
    <property type="term" value="F:cobalt ion binding"/>
    <property type="evidence" value="ECO:0007669"/>
    <property type="project" value="TreeGrafter"/>
</dbReference>
<evidence type="ECO:0000256" key="12">
    <source>
        <dbReference type="SAM" id="Phobius"/>
    </source>
</evidence>
<evidence type="ECO:0000256" key="5">
    <source>
        <dbReference type="ARBA" id="ARBA00022519"/>
    </source>
</evidence>
<evidence type="ECO:0000256" key="8">
    <source>
        <dbReference type="ARBA" id="ARBA00022989"/>
    </source>
</evidence>
<dbReference type="PANTHER" id="PTHR46494:SF3">
    <property type="entry name" value="ZINC TRANSPORT PROTEIN ZNTB"/>
    <property type="match status" value="1"/>
</dbReference>
<keyword evidence="3" id="KW-0813">Transport</keyword>
<keyword evidence="4" id="KW-1003">Cell membrane</keyword>
<dbReference type="CDD" id="cd12834">
    <property type="entry name" value="ZntB_u1"/>
    <property type="match status" value="1"/>
</dbReference>
<evidence type="ECO:0000256" key="4">
    <source>
        <dbReference type="ARBA" id="ARBA00022475"/>
    </source>
</evidence>
<dbReference type="InterPro" id="IPR045861">
    <property type="entry name" value="CorA_cytoplasmic_dom"/>
</dbReference>
<accession>A0AAC9P8V1</accession>
<keyword evidence="6 12" id="KW-0812">Transmembrane</keyword>
<sequence length="372" mass="40898">MPCLMPVFHLKSTVRTALAQEACSGCQDKPPVQDAAMDKPVRMPPCYGLLAARDLTARKPLDAPEIEAIFSVGVPEKPIWLHLDLLDTRVTEFIRALPGLPEQASALLCDRNESSHLDTEDDAIWGTIPDFAHEVSEEPDPAYMGVLHLVMTPTMLITARRHPLRAPSVIGYGQASQETTAAQWDHLMRAIMEGISRAAKVLAAKLDNMEDRLLQGYEVTRDELAGLRRSVLLLYRRVEPTVELYGEIAEIAPEWIGEAGHDMSRVTSRLESLKRNVMSLQERGRIAQDQLAARNAEETNHSLMILSVLTAILLPPTLVTGIFGMNTTGLPGTSGPGGTYIAFMAILGSIAGACLLLNRLGLLRLRSEKKRR</sequence>
<evidence type="ECO:0000313" key="14">
    <source>
        <dbReference type="Proteomes" id="UP000182373"/>
    </source>
</evidence>
<feature type="transmembrane region" description="Helical" evidence="12">
    <location>
        <begin position="337"/>
        <end position="362"/>
    </location>
</feature>
<evidence type="ECO:0000256" key="3">
    <source>
        <dbReference type="ARBA" id="ARBA00022448"/>
    </source>
</evidence>
<dbReference type="AlphaFoldDB" id="A0AAC9P8V1"/>
<keyword evidence="8 12" id="KW-1133">Transmembrane helix</keyword>
<dbReference type="SUPFAM" id="SSF144083">
    <property type="entry name" value="Magnesium transport protein CorA, transmembrane region"/>
    <property type="match status" value="1"/>
</dbReference>
<evidence type="ECO:0000313" key="13">
    <source>
        <dbReference type="EMBL" id="APH54917.1"/>
    </source>
</evidence>
<dbReference type="Gene3D" id="1.20.58.340">
    <property type="entry name" value="Magnesium transport protein CorA, transmembrane region"/>
    <property type="match status" value="2"/>
</dbReference>
<reference evidence="14" key="1">
    <citation type="submission" date="2016-11" db="EMBL/GenBank/DDBJ databases">
        <title>Comparative genomic and phenotypic analysis of Granulibacter bethesdensis clinical isolates from patients with chronic granulomatous disease.</title>
        <authorList>
            <person name="Zarember K.A."/>
            <person name="Porcella S.F."/>
            <person name="Chu J."/>
            <person name="Ding L."/>
            <person name="Dahlstrom E."/>
            <person name="Barbian K."/>
            <person name="Martens C."/>
            <person name="Sykora L."/>
            <person name="Kramer S."/>
            <person name="Pettinato A.M."/>
            <person name="Hong H."/>
            <person name="Wald G."/>
            <person name="Berg L.J."/>
            <person name="Rogge L.S."/>
            <person name="Greenberg D.E."/>
            <person name="Falcone E.L."/>
            <person name="Neves J.F."/>
            <person name="Simoes M.J."/>
            <person name="Casal M."/>
            <person name="Rodriguez-Lopez F.C."/>
            <person name="Zelazny A."/>
            <person name="Gallin J.I."/>
            <person name="Holland S.M."/>
        </authorList>
    </citation>
    <scope>NUCLEOTIDE SEQUENCE [LARGE SCALE GENOMIC DNA]</scope>
    <source>
        <strain evidence="14">NIH9.1</strain>
    </source>
</reference>
<comment type="subcellular location">
    <subcellularLocation>
        <location evidence="1">Cell membrane</location>
        <topology evidence="1">Multi-pass membrane protein</topology>
    </subcellularLocation>
</comment>
<dbReference type="InterPro" id="IPR045863">
    <property type="entry name" value="CorA_TM1_TM2"/>
</dbReference>
<name>A0AAC9P8V1_9PROT</name>
<proteinExistence type="inferred from homology"/>
<evidence type="ECO:0000256" key="10">
    <source>
        <dbReference type="ARBA" id="ARBA00023136"/>
    </source>
</evidence>
<evidence type="ECO:0000256" key="6">
    <source>
        <dbReference type="ARBA" id="ARBA00022692"/>
    </source>
</evidence>
<dbReference type="GO" id="GO:0005886">
    <property type="term" value="C:plasma membrane"/>
    <property type="evidence" value="ECO:0007669"/>
    <property type="project" value="UniProtKB-SubCell"/>
</dbReference>
<dbReference type="SUPFAM" id="SSF143865">
    <property type="entry name" value="CorA soluble domain-like"/>
    <property type="match status" value="1"/>
</dbReference>
<evidence type="ECO:0000256" key="1">
    <source>
        <dbReference type="ARBA" id="ARBA00004651"/>
    </source>
</evidence>
<keyword evidence="7" id="KW-0862">Zinc</keyword>
<evidence type="ECO:0000256" key="7">
    <source>
        <dbReference type="ARBA" id="ARBA00022833"/>
    </source>
</evidence>
<dbReference type="EMBL" id="CP018191">
    <property type="protein sequence ID" value="APH54917.1"/>
    <property type="molecule type" value="Genomic_DNA"/>
</dbReference>
<protein>
    <submittedName>
        <fullName evidence="13">Divalent cation transporter</fullName>
    </submittedName>
</protein>
<dbReference type="GO" id="GO:0000287">
    <property type="term" value="F:magnesium ion binding"/>
    <property type="evidence" value="ECO:0007669"/>
    <property type="project" value="TreeGrafter"/>
</dbReference>
<dbReference type="GO" id="GO:0015087">
    <property type="term" value="F:cobalt ion transmembrane transporter activity"/>
    <property type="evidence" value="ECO:0007669"/>
    <property type="project" value="TreeGrafter"/>
</dbReference>
<dbReference type="Pfam" id="PF01544">
    <property type="entry name" value="CorA"/>
    <property type="match status" value="1"/>
</dbReference>
<feature type="transmembrane region" description="Helical" evidence="12">
    <location>
        <begin position="303"/>
        <end position="325"/>
    </location>
</feature>